<dbReference type="PANTHER" id="PTHR46579:SF1">
    <property type="entry name" value="F5_8 TYPE C DOMAIN-CONTAINING PROTEIN"/>
    <property type="match status" value="1"/>
</dbReference>
<gene>
    <name evidence="1" type="ORF">PEVE_00000607</name>
</gene>
<evidence type="ECO:0000313" key="1">
    <source>
        <dbReference type="EMBL" id="CAH3151975.1"/>
    </source>
</evidence>
<dbReference type="Proteomes" id="UP001159427">
    <property type="component" value="Unassembled WGS sequence"/>
</dbReference>
<proteinExistence type="predicted"/>
<sequence length="247" mass="28385">MHCVCEGILKRQLFNRWLNPNFASESYSLVGFAVEVNEILLSVQVPHDCNRKPRSLDDLKLWKASEFRLFVLFTRLPRLQDAVLSDHLYHFALLTTALRKLHLVPLSKVCVEKSQVLLDNFHNVLHKTFGVGADAEHLVSYRLTKDHVTFHSTMYPRRGNSCSYLIECHSHGRVSVCYISYENITYALLLKYNIGLNVCQGLPLPQDVVLQEIVRRTFPGQDFMEVQETNIPTIVNCNAIVNRCLEV</sequence>
<evidence type="ECO:0000313" key="2">
    <source>
        <dbReference type="Proteomes" id="UP001159427"/>
    </source>
</evidence>
<protein>
    <submittedName>
        <fullName evidence="1">Uncharacterized protein</fullName>
    </submittedName>
</protein>
<reference evidence="1 2" key="1">
    <citation type="submission" date="2022-05" db="EMBL/GenBank/DDBJ databases">
        <authorList>
            <consortium name="Genoscope - CEA"/>
            <person name="William W."/>
        </authorList>
    </citation>
    <scope>NUCLEOTIDE SEQUENCE [LARGE SCALE GENOMIC DNA]</scope>
</reference>
<organism evidence="1 2">
    <name type="scientific">Porites evermanni</name>
    <dbReference type="NCBI Taxonomy" id="104178"/>
    <lineage>
        <taxon>Eukaryota</taxon>
        <taxon>Metazoa</taxon>
        <taxon>Cnidaria</taxon>
        <taxon>Anthozoa</taxon>
        <taxon>Hexacorallia</taxon>
        <taxon>Scleractinia</taxon>
        <taxon>Fungiina</taxon>
        <taxon>Poritidae</taxon>
        <taxon>Porites</taxon>
    </lineage>
</organism>
<name>A0ABN8PW06_9CNID</name>
<dbReference type="PANTHER" id="PTHR46579">
    <property type="entry name" value="F5/8 TYPE C DOMAIN-CONTAINING PROTEIN-RELATED"/>
    <property type="match status" value="1"/>
</dbReference>
<comment type="caution">
    <text evidence="1">The sequence shown here is derived from an EMBL/GenBank/DDBJ whole genome shotgun (WGS) entry which is preliminary data.</text>
</comment>
<keyword evidence="2" id="KW-1185">Reference proteome</keyword>
<dbReference type="EMBL" id="CALNXI010001024">
    <property type="protein sequence ID" value="CAH3151975.1"/>
    <property type="molecule type" value="Genomic_DNA"/>
</dbReference>
<accession>A0ABN8PW06</accession>
<feature type="non-terminal residue" evidence="1">
    <location>
        <position position="247"/>
    </location>
</feature>